<keyword evidence="9" id="KW-0677">Repeat</keyword>
<feature type="transmembrane region" description="Helical" evidence="13">
    <location>
        <begin position="104"/>
        <end position="121"/>
    </location>
</feature>
<evidence type="ECO:0000256" key="3">
    <source>
        <dbReference type="ARBA" id="ARBA00007809"/>
    </source>
</evidence>
<keyword evidence="8 13" id="KW-0812">Transmembrane</keyword>
<evidence type="ECO:0000256" key="11">
    <source>
        <dbReference type="ARBA" id="ARBA00023034"/>
    </source>
</evidence>
<evidence type="ECO:0000256" key="10">
    <source>
        <dbReference type="ARBA" id="ARBA00022989"/>
    </source>
</evidence>
<dbReference type="FunFam" id="1.20.1280.290:FF:000004">
    <property type="entry name" value="Sugar transporter SWEET"/>
    <property type="match status" value="1"/>
</dbReference>
<evidence type="ECO:0000256" key="7">
    <source>
        <dbReference type="ARBA" id="ARBA00022597"/>
    </source>
</evidence>
<evidence type="ECO:0000313" key="14">
    <source>
        <dbReference type="EMBL" id="ETV96831.1"/>
    </source>
</evidence>
<dbReference type="OrthoDB" id="409725at2759"/>
<evidence type="ECO:0000256" key="12">
    <source>
        <dbReference type="ARBA" id="ARBA00023136"/>
    </source>
</evidence>
<dbReference type="InterPro" id="IPR004316">
    <property type="entry name" value="SWEET_rpt"/>
</dbReference>
<evidence type="ECO:0000256" key="4">
    <source>
        <dbReference type="ARBA" id="ARBA00021741"/>
    </source>
</evidence>
<feature type="transmembrane region" description="Helical" evidence="13">
    <location>
        <begin position="192"/>
        <end position="212"/>
    </location>
</feature>
<keyword evidence="12 13" id="KW-0472">Membrane</keyword>
<dbReference type="FunFam" id="1.20.1280.290:FF:000007">
    <property type="entry name" value="Bidirectional sugar transporter SWEET7"/>
    <property type="match status" value="1"/>
</dbReference>
<keyword evidence="10 13" id="KW-1133">Transmembrane helix</keyword>
<feature type="transmembrane region" description="Helical" evidence="13">
    <location>
        <begin position="46"/>
        <end position="65"/>
    </location>
</feature>
<organism evidence="14">
    <name type="scientific">Aphanomyces invadans</name>
    <dbReference type="NCBI Taxonomy" id="157072"/>
    <lineage>
        <taxon>Eukaryota</taxon>
        <taxon>Sar</taxon>
        <taxon>Stramenopiles</taxon>
        <taxon>Oomycota</taxon>
        <taxon>Saprolegniomycetes</taxon>
        <taxon>Saprolegniales</taxon>
        <taxon>Verrucalvaceae</taxon>
        <taxon>Aphanomyces</taxon>
    </lineage>
</organism>
<reference evidence="14" key="1">
    <citation type="submission" date="2013-12" db="EMBL/GenBank/DDBJ databases">
        <title>The Genome Sequence of Aphanomyces invadans NJM9701.</title>
        <authorList>
            <consortium name="The Broad Institute Genomics Platform"/>
            <person name="Russ C."/>
            <person name="Tyler B."/>
            <person name="van West P."/>
            <person name="Dieguez-Uribeondo J."/>
            <person name="Young S.K."/>
            <person name="Zeng Q."/>
            <person name="Gargeya S."/>
            <person name="Fitzgerald M."/>
            <person name="Abouelleil A."/>
            <person name="Alvarado L."/>
            <person name="Chapman S.B."/>
            <person name="Gainer-Dewar J."/>
            <person name="Goldberg J."/>
            <person name="Griggs A."/>
            <person name="Gujja S."/>
            <person name="Hansen M."/>
            <person name="Howarth C."/>
            <person name="Imamovic A."/>
            <person name="Ireland A."/>
            <person name="Larimer J."/>
            <person name="McCowan C."/>
            <person name="Murphy C."/>
            <person name="Pearson M."/>
            <person name="Poon T.W."/>
            <person name="Priest M."/>
            <person name="Roberts A."/>
            <person name="Saif S."/>
            <person name="Shea T."/>
            <person name="Sykes S."/>
            <person name="Wortman J."/>
            <person name="Nusbaum C."/>
            <person name="Birren B."/>
        </authorList>
    </citation>
    <scope>NUCLEOTIDE SEQUENCE [LARGE SCALE GENOMIC DNA]</scope>
    <source>
        <strain evidence="14">NJM9701</strain>
    </source>
</reference>
<evidence type="ECO:0000256" key="2">
    <source>
        <dbReference type="ARBA" id="ARBA00004653"/>
    </source>
</evidence>
<feature type="transmembrane region" description="Helical" evidence="13">
    <location>
        <begin position="6"/>
        <end position="25"/>
    </location>
</feature>
<dbReference type="Gene3D" id="1.20.1280.290">
    <property type="match status" value="2"/>
</dbReference>
<dbReference type="GO" id="GO:0000139">
    <property type="term" value="C:Golgi membrane"/>
    <property type="evidence" value="ECO:0007669"/>
    <property type="project" value="UniProtKB-SubCell"/>
</dbReference>
<dbReference type="GO" id="GO:0051119">
    <property type="term" value="F:sugar transmembrane transporter activity"/>
    <property type="evidence" value="ECO:0007669"/>
    <property type="project" value="InterPro"/>
</dbReference>
<sequence length="237" mass="25357">MSDHAAHVPTVVATVKLMASIAAIYMNMSPMNDMPRVRAKIPIDMLPILCMFANGSLWTLYGVLVQNWFPLVATNVVGMTLSGYYLVVIYTHAGTYRGTAAKKIVFTLGLVSSAVVYAVYGTHMHVHHVATHVGYAGIAVCTLMVASPLSSAGTVFKHKSAASLPFKMITAGIACSFLWLSFGVLIHDVFVIAPNAVNLVLGLFQLVLCFVYPGPPAKTDADIELPTKPAATDSTKK</sequence>
<keyword evidence="5" id="KW-0813">Transport</keyword>
<gene>
    <name evidence="14" type="ORF">H310_10122</name>
</gene>
<protein>
    <recommendedName>
        <fullName evidence="4">Sugar transporter SWEET1</fullName>
    </recommendedName>
</protein>
<comment type="similarity">
    <text evidence="3">Belongs to the SWEET sugar transporter family.</text>
</comment>
<dbReference type="AlphaFoldDB" id="A0A024TT75"/>
<dbReference type="InterPro" id="IPR047664">
    <property type="entry name" value="SWEET"/>
</dbReference>
<dbReference type="RefSeq" id="XP_008874608.1">
    <property type="nucleotide sequence ID" value="XM_008876386.1"/>
</dbReference>
<evidence type="ECO:0000256" key="6">
    <source>
        <dbReference type="ARBA" id="ARBA00022475"/>
    </source>
</evidence>
<dbReference type="GeneID" id="20087172"/>
<feature type="transmembrane region" description="Helical" evidence="13">
    <location>
        <begin position="133"/>
        <end position="156"/>
    </location>
</feature>
<comment type="subcellular location">
    <subcellularLocation>
        <location evidence="1">Cell membrane</location>
        <topology evidence="1">Multi-pass membrane protein</topology>
    </subcellularLocation>
    <subcellularLocation>
        <location evidence="2">Golgi apparatus membrane</location>
        <topology evidence="2">Multi-pass membrane protein</topology>
    </subcellularLocation>
</comment>
<evidence type="ECO:0000256" key="5">
    <source>
        <dbReference type="ARBA" id="ARBA00022448"/>
    </source>
</evidence>
<evidence type="ECO:0000256" key="1">
    <source>
        <dbReference type="ARBA" id="ARBA00004651"/>
    </source>
</evidence>
<accession>A0A024TT75</accession>
<evidence type="ECO:0000256" key="9">
    <source>
        <dbReference type="ARBA" id="ARBA00022737"/>
    </source>
</evidence>
<dbReference type="EMBL" id="KI913975">
    <property type="protein sequence ID" value="ETV96831.1"/>
    <property type="molecule type" value="Genomic_DNA"/>
</dbReference>
<proteinExistence type="inferred from homology"/>
<evidence type="ECO:0000256" key="8">
    <source>
        <dbReference type="ARBA" id="ARBA00022692"/>
    </source>
</evidence>
<dbReference type="PANTHER" id="PTHR10791:SF30">
    <property type="entry name" value="SUGAR TRANSPORTER SWEET1"/>
    <property type="match status" value="1"/>
</dbReference>
<dbReference type="GO" id="GO:0005886">
    <property type="term" value="C:plasma membrane"/>
    <property type="evidence" value="ECO:0007669"/>
    <property type="project" value="UniProtKB-SubCell"/>
</dbReference>
<feature type="transmembrane region" description="Helical" evidence="13">
    <location>
        <begin position="168"/>
        <end position="186"/>
    </location>
</feature>
<keyword evidence="6" id="KW-1003">Cell membrane</keyword>
<dbReference type="eggNOG" id="KOG1623">
    <property type="taxonomic scope" value="Eukaryota"/>
</dbReference>
<evidence type="ECO:0000256" key="13">
    <source>
        <dbReference type="SAM" id="Phobius"/>
    </source>
</evidence>
<dbReference type="PANTHER" id="PTHR10791">
    <property type="entry name" value="RAG1-ACTIVATING PROTEIN 1"/>
    <property type="match status" value="1"/>
</dbReference>
<dbReference type="VEuPathDB" id="FungiDB:H310_10122"/>
<keyword evidence="7" id="KW-0762">Sugar transport</keyword>
<dbReference type="Pfam" id="PF03083">
    <property type="entry name" value="MtN3_slv"/>
    <property type="match status" value="2"/>
</dbReference>
<keyword evidence="11" id="KW-0333">Golgi apparatus</keyword>
<feature type="transmembrane region" description="Helical" evidence="13">
    <location>
        <begin position="71"/>
        <end position="92"/>
    </location>
</feature>
<name>A0A024TT75_9STRA</name>